<evidence type="ECO:0000259" key="1">
    <source>
        <dbReference type="Pfam" id="PF01979"/>
    </source>
</evidence>
<dbReference type="SUPFAM" id="SSF51338">
    <property type="entry name" value="Composite domain of metallo-dependent hydrolases"/>
    <property type="match status" value="1"/>
</dbReference>
<feature type="domain" description="Amidohydrolase-related" evidence="1">
    <location>
        <begin position="53"/>
        <end position="408"/>
    </location>
</feature>
<dbReference type="PANTHER" id="PTHR43135:SF3">
    <property type="entry name" value="ALPHA-D-RIBOSE 1-METHYLPHOSPHONATE 5-TRIPHOSPHATE DIPHOSPHATASE"/>
    <property type="match status" value="1"/>
</dbReference>
<dbReference type="Gene3D" id="3.40.50.10910">
    <property type="entry name" value="Amidohydrolase"/>
    <property type="match status" value="1"/>
</dbReference>
<dbReference type="EMBL" id="KV745344">
    <property type="protein sequence ID" value="OCK75243.1"/>
    <property type="molecule type" value="Genomic_DNA"/>
</dbReference>
<dbReference type="InterPro" id="IPR011059">
    <property type="entry name" value="Metal-dep_hydrolase_composite"/>
</dbReference>
<evidence type="ECO:0000313" key="3">
    <source>
        <dbReference type="Proteomes" id="UP000250266"/>
    </source>
</evidence>
<reference evidence="2 3" key="1">
    <citation type="journal article" date="2016" name="Nat. Commun.">
        <title>Ectomycorrhizal ecology is imprinted in the genome of the dominant symbiotic fungus Cenococcum geophilum.</title>
        <authorList>
            <consortium name="DOE Joint Genome Institute"/>
            <person name="Peter M."/>
            <person name="Kohler A."/>
            <person name="Ohm R.A."/>
            <person name="Kuo A."/>
            <person name="Krutzmann J."/>
            <person name="Morin E."/>
            <person name="Arend M."/>
            <person name="Barry K.W."/>
            <person name="Binder M."/>
            <person name="Choi C."/>
            <person name="Clum A."/>
            <person name="Copeland A."/>
            <person name="Grisel N."/>
            <person name="Haridas S."/>
            <person name="Kipfer T."/>
            <person name="LaButti K."/>
            <person name="Lindquist E."/>
            <person name="Lipzen A."/>
            <person name="Maire R."/>
            <person name="Meier B."/>
            <person name="Mihaltcheva S."/>
            <person name="Molinier V."/>
            <person name="Murat C."/>
            <person name="Poggeler S."/>
            <person name="Quandt C.A."/>
            <person name="Sperisen C."/>
            <person name="Tritt A."/>
            <person name="Tisserant E."/>
            <person name="Crous P.W."/>
            <person name="Henrissat B."/>
            <person name="Nehls U."/>
            <person name="Egli S."/>
            <person name="Spatafora J.W."/>
            <person name="Grigoriev I.V."/>
            <person name="Martin F.M."/>
        </authorList>
    </citation>
    <scope>NUCLEOTIDE SEQUENCE [LARGE SCALE GENOMIC DNA]</scope>
    <source>
        <strain evidence="2 3">CBS 459.81</strain>
    </source>
</reference>
<dbReference type="InterPro" id="IPR051781">
    <property type="entry name" value="Metallo-dep_Hydrolase"/>
</dbReference>
<gene>
    <name evidence="2" type="ORF">K432DRAFT_429545</name>
</gene>
<protein>
    <recommendedName>
        <fullName evidence="1">Amidohydrolase-related domain-containing protein</fullName>
    </recommendedName>
</protein>
<dbReference type="Gene3D" id="3.30.110.90">
    <property type="entry name" value="Amidohydrolase"/>
    <property type="match status" value="1"/>
</dbReference>
<organism evidence="2 3">
    <name type="scientific">Lepidopterella palustris CBS 459.81</name>
    <dbReference type="NCBI Taxonomy" id="1314670"/>
    <lineage>
        <taxon>Eukaryota</taxon>
        <taxon>Fungi</taxon>
        <taxon>Dikarya</taxon>
        <taxon>Ascomycota</taxon>
        <taxon>Pezizomycotina</taxon>
        <taxon>Dothideomycetes</taxon>
        <taxon>Pleosporomycetidae</taxon>
        <taxon>Mytilinidiales</taxon>
        <taxon>Argynnaceae</taxon>
        <taxon>Lepidopterella</taxon>
    </lineage>
</organism>
<dbReference type="OrthoDB" id="5595695at2759"/>
<dbReference type="InterPro" id="IPR032466">
    <property type="entry name" value="Metal_Hydrolase"/>
</dbReference>
<dbReference type="AlphaFoldDB" id="A0A8E2JAF1"/>
<name>A0A8E2JAF1_9PEZI</name>
<dbReference type="Gene3D" id="1.20.58.520">
    <property type="entry name" value="Amidohydrolase"/>
    <property type="match status" value="1"/>
</dbReference>
<dbReference type="Pfam" id="PF01979">
    <property type="entry name" value="Amidohydro_1"/>
    <property type="match status" value="1"/>
</dbReference>
<sequence length="418" mass="45606">MTSFIIRDVRVFTGETTIENGYVLVQDGKIADVGPTSSLPSTSFPTISKPNHTLLPGLIDAHIHADKGNPLALTQSLRFGITTVCDMHNEAANVSAMRDLTRSLSTAAGYKTAGISATIENGWPIPVITAHDKSAETAAEIATWPRLRTLEDVEAYLDMNSKEMEMDYVKLMHESGTAMGMSFPHPTEELQRMITSAAHARGYLTVAHALALEDTLTVLRAGVDGLTHTFYDQAPTEELVAAYKKNNSWLNPTLVAIGSLTTEGKALQERYAEDERVQALVGEKELSGLRRCMSMTKEGSKVQYAYDSVRVLKEAGVDIVCGSDSASAAWGTAWGVSIHHELYLLVKEAGMTPEEALRSATSITARRFNFTDRGRLVEGLNADLLLVEGNPLEDIDATLNLRGVWREGVLCSWYEGKV</sequence>
<dbReference type="PANTHER" id="PTHR43135">
    <property type="entry name" value="ALPHA-D-RIBOSE 1-METHYLPHOSPHONATE 5-TRIPHOSPHATE DIPHOSPHATASE"/>
    <property type="match status" value="1"/>
</dbReference>
<evidence type="ECO:0000313" key="2">
    <source>
        <dbReference type="EMBL" id="OCK75243.1"/>
    </source>
</evidence>
<proteinExistence type="predicted"/>
<accession>A0A8E2JAF1</accession>
<keyword evidence="3" id="KW-1185">Reference proteome</keyword>
<dbReference type="SUPFAM" id="SSF51556">
    <property type="entry name" value="Metallo-dependent hydrolases"/>
    <property type="match status" value="1"/>
</dbReference>
<dbReference type="InterPro" id="IPR006680">
    <property type="entry name" value="Amidohydro-rel"/>
</dbReference>
<dbReference type="Proteomes" id="UP000250266">
    <property type="component" value="Unassembled WGS sequence"/>
</dbReference>
<dbReference type="GO" id="GO:0016810">
    <property type="term" value="F:hydrolase activity, acting on carbon-nitrogen (but not peptide) bonds"/>
    <property type="evidence" value="ECO:0007669"/>
    <property type="project" value="InterPro"/>
</dbReference>
<dbReference type="Gene3D" id="2.30.40.10">
    <property type="entry name" value="Urease, subunit C, domain 1"/>
    <property type="match status" value="1"/>
</dbReference>